<keyword evidence="16" id="KW-0675">Receptor</keyword>
<evidence type="ECO:0000256" key="13">
    <source>
        <dbReference type="SAM" id="SignalP"/>
    </source>
</evidence>
<comment type="caution">
    <text evidence="16">The sequence shown here is derived from an EMBL/GenBank/DDBJ whole genome shotgun (WGS) entry which is preliminary data.</text>
</comment>
<evidence type="ECO:0000313" key="17">
    <source>
        <dbReference type="Proteomes" id="UP001382455"/>
    </source>
</evidence>
<evidence type="ECO:0000256" key="6">
    <source>
        <dbReference type="ARBA" id="ARBA00023004"/>
    </source>
</evidence>
<feature type="signal peptide" evidence="13">
    <location>
        <begin position="1"/>
        <end position="30"/>
    </location>
</feature>
<dbReference type="InterPro" id="IPR039426">
    <property type="entry name" value="TonB-dep_rcpt-like"/>
</dbReference>
<dbReference type="EMBL" id="JBAWKS010000001">
    <property type="protein sequence ID" value="MEI4550031.1"/>
    <property type="molecule type" value="Genomic_DNA"/>
</dbReference>
<dbReference type="Proteomes" id="UP001382455">
    <property type="component" value="Unassembled WGS sequence"/>
</dbReference>
<evidence type="ECO:0000256" key="1">
    <source>
        <dbReference type="ARBA" id="ARBA00004571"/>
    </source>
</evidence>
<evidence type="ECO:0000256" key="8">
    <source>
        <dbReference type="ARBA" id="ARBA00023077"/>
    </source>
</evidence>
<accession>A0ABU8EUW8</accession>
<evidence type="ECO:0000256" key="9">
    <source>
        <dbReference type="ARBA" id="ARBA00023136"/>
    </source>
</evidence>
<organism evidence="16 17">
    <name type="scientific">Pseudoalteromonas spongiae</name>
    <dbReference type="NCBI Taxonomy" id="298657"/>
    <lineage>
        <taxon>Bacteria</taxon>
        <taxon>Pseudomonadati</taxon>
        <taxon>Pseudomonadota</taxon>
        <taxon>Gammaproteobacteria</taxon>
        <taxon>Alteromonadales</taxon>
        <taxon>Pseudoalteromonadaceae</taxon>
        <taxon>Pseudoalteromonas</taxon>
    </lineage>
</organism>
<evidence type="ECO:0000256" key="5">
    <source>
        <dbReference type="ARBA" id="ARBA00022692"/>
    </source>
</evidence>
<evidence type="ECO:0000313" key="16">
    <source>
        <dbReference type="EMBL" id="MEI4550031.1"/>
    </source>
</evidence>
<comment type="subcellular location">
    <subcellularLocation>
        <location evidence="1 11">Cell outer membrane</location>
        <topology evidence="1 11">Multi-pass membrane protein</topology>
    </subcellularLocation>
</comment>
<evidence type="ECO:0000256" key="11">
    <source>
        <dbReference type="PROSITE-ProRule" id="PRU01360"/>
    </source>
</evidence>
<protein>
    <submittedName>
        <fullName evidence="16">TonB-dependent receptor</fullName>
    </submittedName>
</protein>
<evidence type="ECO:0000256" key="12">
    <source>
        <dbReference type="RuleBase" id="RU003357"/>
    </source>
</evidence>
<reference evidence="16 17" key="1">
    <citation type="submission" date="2023-12" db="EMBL/GenBank/DDBJ databases">
        <title>Friends and Foes: Symbiotic and Algicidal bacterial influence on Karenia brevis blooms.</title>
        <authorList>
            <person name="Fei C."/>
            <person name="Mohamed A.R."/>
            <person name="Booker A."/>
            <person name="Arshad M."/>
            <person name="Klass S."/>
            <person name="Ahn S."/>
            <person name="Gilbert P.M."/>
            <person name="Heil C.A."/>
            <person name="Martinez J.M."/>
            <person name="Amin S.A."/>
        </authorList>
    </citation>
    <scope>NUCLEOTIDE SEQUENCE [LARGE SCALE GENOMIC DNA]</scope>
    <source>
        <strain evidence="16 17">CE15</strain>
    </source>
</reference>
<keyword evidence="4" id="KW-0410">Iron transport</keyword>
<evidence type="ECO:0000259" key="14">
    <source>
        <dbReference type="Pfam" id="PF00593"/>
    </source>
</evidence>
<dbReference type="Gene3D" id="2.40.170.20">
    <property type="entry name" value="TonB-dependent receptor, beta-barrel domain"/>
    <property type="match status" value="1"/>
</dbReference>
<keyword evidence="9 11" id="KW-0472">Membrane</keyword>
<dbReference type="PROSITE" id="PS52016">
    <property type="entry name" value="TONB_DEPENDENT_REC_3"/>
    <property type="match status" value="1"/>
</dbReference>
<evidence type="ECO:0000256" key="10">
    <source>
        <dbReference type="ARBA" id="ARBA00023237"/>
    </source>
</evidence>
<sequence>MPTAKSIASFKLSTLTLVISASLYSGFTIAEDEQELESIEKIIVIGEKADRTLKDTASSVSVITEETLRSIQNITVSQAVSEIPNVVALTGAVPDIRGVSGNGSASGFNGVTGGARARVSTLIDGVAEPFMADLTGDSGIWDVEQIEVFRGPQSTSNGRNSLGGLIYIKTKDPSYDWEGAARVGYRNQDQYIDTSVMASGPLIDDQLAFRFTGQLLSGESYDNSVIYESHNPTFDLDELKTTRLKAKLLWEPSALEDFSALFTVSDNREKGDTGRKYFTADNPWDYIPTGQRYMDTDSTTVSAKFDYKASDNIAFDLLIAGMDYQWGFDSYDPDITRQQTLTTEEQNLTIDGKMRFGLNNDAFYGFVGLAYFEREQDYESVGGSIYHGHDESDSKALYGEVNFEFANAFTLIVGGRVEKESQYRDYFESELSVLDQDNTITLPKLVLQYAISDAATATVSARKGYNSAGGALDWFAGEYYYYDSESVNTFETGIRSSLNNGNINVSANLFYNDYSDYQATNLQRRISNIDSVVTYGLEAEVSAMVTQDLRLNAGLGLMNSEIKDDSPQYESINGNELSSAPGITANLGASYWFTDALSAKASVSFVDDYYGEISNSEERIAGDYTVARVSLNYELENWIINAFINNLADEEAVTVYEPAGRRYPDGYAAVVDPRTFGGSITYRF</sequence>
<dbReference type="PANTHER" id="PTHR32552:SF81">
    <property type="entry name" value="TONB-DEPENDENT OUTER MEMBRANE RECEPTOR"/>
    <property type="match status" value="1"/>
</dbReference>
<evidence type="ECO:0000259" key="15">
    <source>
        <dbReference type="Pfam" id="PF07715"/>
    </source>
</evidence>
<gene>
    <name evidence="16" type="ORF">WAE96_10185</name>
</gene>
<keyword evidence="10 11" id="KW-0998">Cell outer membrane</keyword>
<evidence type="ECO:0000256" key="7">
    <source>
        <dbReference type="ARBA" id="ARBA00023065"/>
    </source>
</evidence>
<feature type="domain" description="TonB-dependent receptor plug" evidence="15">
    <location>
        <begin position="53"/>
        <end position="164"/>
    </location>
</feature>
<dbReference type="PANTHER" id="PTHR32552">
    <property type="entry name" value="FERRICHROME IRON RECEPTOR-RELATED"/>
    <property type="match status" value="1"/>
</dbReference>
<evidence type="ECO:0000256" key="3">
    <source>
        <dbReference type="ARBA" id="ARBA00022452"/>
    </source>
</evidence>
<feature type="chain" id="PRO_5046669747" evidence="13">
    <location>
        <begin position="31"/>
        <end position="684"/>
    </location>
</feature>
<dbReference type="Pfam" id="PF00593">
    <property type="entry name" value="TonB_dep_Rec_b-barrel"/>
    <property type="match status" value="1"/>
</dbReference>
<comment type="similarity">
    <text evidence="11 12">Belongs to the TonB-dependent receptor family.</text>
</comment>
<evidence type="ECO:0000256" key="4">
    <source>
        <dbReference type="ARBA" id="ARBA00022496"/>
    </source>
</evidence>
<dbReference type="Pfam" id="PF07715">
    <property type="entry name" value="Plug"/>
    <property type="match status" value="1"/>
</dbReference>
<keyword evidence="13" id="KW-0732">Signal</keyword>
<keyword evidence="3 11" id="KW-1134">Transmembrane beta strand</keyword>
<keyword evidence="7" id="KW-0406">Ion transport</keyword>
<name>A0ABU8EUW8_9GAMM</name>
<feature type="domain" description="TonB-dependent receptor-like beta-barrel" evidence="14">
    <location>
        <begin position="266"/>
        <end position="647"/>
    </location>
</feature>
<dbReference type="InterPro" id="IPR000531">
    <property type="entry name" value="Beta-barrel_TonB"/>
</dbReference>
<evidence type="ECO:0000256" key="2">
    <source>
        <dbReference type="ARBA" id="ARBA00022448"/>
    </source>
</evidence>
<dbReference type="InterPro" id="IPR036942">
    <property type="entry name" value="Beta-barrel_TonB_sf"/>
</dbReference>
<dbReference type="RefSeq" id="WP_336435375.1">
    <property type="nucleotide sequence ID" value="NZ_JBAWKS010000001.1"/>
</dbReference>
<keyword evidence="2 11" id="KW-0813">Transport</keyword>
<proteinExistence type="inferred from homology"/>
<keyword evidence="6" id="KW-0408">Iron</keyword>
<dbReference type="SUPFAM" id="SSF56935">
    <property type="entry name" value="Porins"/>
    <property type="match status" value="1"/>
</dbReference>
<keyword evidence="17" id="KW-1185">Reference proteome</keyword>
<dbReference type="InterPro" id="IPR012910">
    <property type="entry name" value="Plug_dom"/>
</dbReference>
<keyword evidence="5 11" id="KW-0812">Transmembrane</keyword>
<keyword evidence="8 12" id="KW-0798">TonB box</keyword>